<proteinExistence type="predicted"/>
<keyword evidence="1" id="KW-0732">Signal</keyword>
<evidence type="ECO:0000313" key="3">
    <source>
        <dbReference type="Proteomes" id="UP000298438"/>
    </source>
</evidence>
<comment type="caution">
    <text evidence="2">The sequence shown here is derived from an EMBL/GenBank/DDBJ whole genome shotgun (WGS) entry which is preliminary data.</text>
</comment>
<dbReference type="AlphaFoldDB" id="A0A4Y9S5K5"/>
<dbReference type="RefSeq" id="WP_135208206.1">
    <property type="nucleotide sequence ID" value="NZ_SPVF01000205.1"/>
</dbReference>
<sequence length="390" mass="43159">MKYSLAAVALVVAAAIATPGSQGIAPLPPPDLTTTQGFERTCAALRLRLPTGNAQRQAAVICRDVALIQHVATFLRKAREVNYGQRMAPVQVTAHVRAELNHLRTQLGIARQMLGAILLDRDEGLVLVPAQWQVDLDSNGTIEVWEKHFFAIPARRSEAPMSLRPPSDDSDYYQAHYDLSARIRVDRTDIAWALSYHQFVESLVETVLAYTMRTSGHEWDIVLIDPAALLRARQLLLSGLKTSNLVRELALAESDDQDEWIPNPHQRQSVFPLALDEEDYAIWHAVLPEITRLFEGAAVLPGDSEARGLWGSLARVCPDGTGLNVSKIYAQPAPSLTHIEQQVPALGWCDPVGPEHPASGLMPLIREYSSRMDSGRASGMDFLKYLLWVN</sequence>
<organism evidence="2 3">
    <name type="scientific">Zemynaea arenosa</name>
    <dbReference type="NCBI Taxonomy" id="2561931"/>
    <lineage>
        <taxon>Bacteria</taxon>
        <taxon>Pseudomonadati</taxon>
        <taxon>Pseudomonadota</taxon>
        <taxon>Betaproteobacteria</taxon>
        <taxon>Burkholderiales</taxon>
        <taxon>Oxalobacteraceae</taxon>
        <taxon>Telluria group</taxon>
        <taxon>Zemynaea</taxon>
    </lineage>
</organism>
<dbReference type="EMBL" id="SPVF01000205">
    <property type="protein sequence ID" value="TFW16637.1"/>
    <property type="molecule type" value="Genomic_DNA"/>
</dbReference>
<dbReference type="OrthoDB" id="9815249at2"/>
<evidence type="ECO:0000313" key="2">
    <source>
        <dbReference type="EMBL" id="TFW16637.1"/>
    </source>
</evidence>
<keyword evidence="3" id="KW-1185">Reference proteome</keyword>
<feature type="chain" id="PRO_5021278297" evidence="1">
    <location>
        <begin position="18"/>
        <end position="390"/>
    </location>
</feature>
<dbReference type="Proteomes" id="UP000298438">
    <property type="component" value="Unassembled WGS sequence"/>
</dbReference>
<protein>
    <submittedName>
        <fullName evidence="2">Uncharacterized protein</fullName>
    </submittedName>
</protein>
<reference evidence="2 3" key="1">
    <citation type="submission" date="2019-03" db="EMBL/GenBank/DDBJ databases">
        <title>Draft Genome Sequence of Massilia arenosa sp. nov., a Novel Massilia Species Isolated from a Sandy-loam Maize Soil.</title>
        <authorList>
            <person name="Raths R."/>
            <person name="Peta V."/>
            <person name="Bucking H."/>
        </authorList>
    </citation>
    <scope>NUCLEOTIDE SEQUENCE [LARGE SCALE GENOMIC DNA]</scope>
    <source>
        <strain evidence="2 3">MC02</strain>
    </source>
</reference>
<evidence type="ECO:0000256" key="1">
    <source>
        <dbReference type="SAM" id="SignalP"/>
    </source>
</evidence>
<name>A0A4Y9S5K5_9BURK</name>
<accession>A0A4Y9S5K5</accession>
<gene>
    <name evidence="2" type="ORF">E4L96_15950</name>
</gene>
<feature type="signal peptide" evidence="1">
    <location>
        <begin position="1"/>
        <end position="17"/>
    </location>
</feature>